<keyword evidence="3" id="KW-0378">Hydrolase</keyword>
<protein>
    <submittedName>
        <fullName evidence="12">D-alanyl-D-alanine carboxypeptidase</fullName>
    </submittedName>
</protein>
<feature type="domain" description="Peptidase S11 D-alanyl-D-alanine carboxypeptidase A N-terminal" evidence="11">
    <location>
        <begin position="161"/>
        <end position="390"/>
    </location>
</feature>
<evidence type="ECO:0000256" key="9">
    <source>
        <dbReference type="RuleBase" id="RU004016"/>
    </source>
</evidence>
<dbReference type="STRING" id="155865.SAMN05216515_1095"/>
<evidence type="ECO:0000256" key="3">
    <source>
        <dbReference type="ARBA" id="ARBA00022801"/>
    </source>
</evidence>
<name>A0A1I7GHH5_9FIRM</name>
<feature type="active site" description="Acyl-ester intermediate" evidence="7">
    <location>
        <position position="195"/>
    </location>
</feature>
<feature type="binding site" evidence="8">
    <location>
        <position position="360"/>
    </location>
    <ligand>
        <name>substrate</name>
    </ligand>
</feature>
<dbReference type="PRINTS" id="PR00725">
    <property type="entry name" value="DADACBPTASE1"/>
</dbReference>
<keyword evidence="12" id="KW-0121">Carboxypeptidase</keyword>
<evidence type="ECO:0000256" key="1">
    <source>
        <dbReference type="ARBA" id="ARBA00007164"/>
    </source>
</evidence>
<organism evidence="12 13">
    <name type="scientific">Eubacterium pyruvativorans</name>
    <dbReference type="NCBI Taxonomy" id="155865"/>
    <lineage>
        <taxon>Bacteria</taxon>
        <taxon>Bacillati</taxon>
        <taxon>Bacillota</taxon>
        <taxon>Clostridia</taxon>
        <taxon>Eubacteriales</taxon>
        <taxon>Eubacteriaceae</taxon>
        <taxon>Eubacterium</taxon>
    </lineage>
</organism>
<keyword evidence="12" id="KW-0645">Protease</keyword>
<dbReference type="PANTHER" id="PTHR21581:SF6">
    <property type="entry name" value="TRAFFICKING PROTEIN PARTICLE COMPLEX SUBUNIT 12"/>
    <property type="match status" value="1"/>
</dbReference>
<reference evidence="12 13" key="1">
    <citation type="submission" date="2016-10" db="EMBL/GenBank/DDBJ databases">
        <authorList>
            <person name="de Groot N.N."/>
        </authorList>
    </citation>
    <scope>NUCLEOTIDE SEQUENCE [LARGE SCALE GENOMIC DNA]</scope>
    <source>
        <strain evidence="12 13">KHGC13</strain>
    </source>
</reference>
<evidence type="ECO:0000256" key="8">
    <source>
        <dbReference type="PIRSR" id="PIRSR618044-2"/>
    </source>
</evidence>
<dbReference type="InterPro" id="IPR001967">
    <property type="entry name" value="Peptidase_S11_N"/>
</dbReference>
<dbReference type="GO" id="GO:0009002">
    <property type="term" value="F:serine-type D-Ala-D-Ala carboxypeptidase activity"/>
    <property type="evidence" value="ECO:0007669"/>
    <property type="project" value="InterPro"/>
</dbReference>
<evidence type="ECO:0000256" key="2">
    <source>
        <dbReference type="ARBA" id="ARBA00022729"/>
    </source>
</evidence>
<gene>
    <name evidence="12" type="ORF">SAMN05216508_1075</name>
</gene>
<dbReference type="SUPFAM" id="SSF56601">
    <property type="entry name" value="beta-lactamase/transpeptidase-like"/>
    <property type="match status" value="1"/>
</dbReference>
<evidence type="ECO:0000313" key="13">
    <source>
        <dbReference type="Proteomes" id="UP000198817"/>
    </source>
</evidence>
<dbReference type="InterPro" id="IPR018044">
    <property type="entry name" value="Peptidase_S11"/>
</dbReference>
<dbReference type="GO" id="GO:0071555">
    <property type="term" value="P:cell wall organization"/>
    <property type="evidence" value="ECO:0007669"/>
    <property type="project" value="UniProtKB-KW"/>
</dbReference>
<evidence type="ECO:0000256" key="5">
    <source>
        <dbReference type="ARBA" id="ARBA00022984"/>
    </source>
</evidence>
<comment type="similarity">
    <text evidence="1 9">Belongs to the peptidase S11 family.</text>
</comment>
<evidence type="ECO:0000256" key="4">
    <source>
        <dbReference type="ARBA" id="ARBA00022960"/>
    </source>
</evidence>
<evidence type="ECO:0000256" key="10">
    <source>
        <dbReference type="SAM" id="MobiDB-lite"/>
    </source>
</evidence>
<dbReference type="Gene3D" id="3.40.710.10">
    <property type="entry name" value="DD-peptidase/beta-lactamase superfamily"/>
    <property type="match status" value="1"/>
</dbReference>
<dbReference type="GO" id="GO:0008360">
    <property type="term" value="P:regulation of cell shape"/>
    <property type="evidence" value="ECO:0007669"/>
    <property type="project" value="UniProtKB-KW"/>
</dbReference>
<dbReference type="GO" id="GO:0006508">
    <property type="term" value="P:proteolysis"/>
    <property type="evidence" value="ECO:0007669"/>
    <property type="project" value="InterPro"/>
</dbReference>
<dbReference type="InterPro" id="IPR012338">
    <property type="entry name" value="Beta-lactam/transpept-like"/>
</dbReference>
<proteinExistence type="inferred from homology"/>
<feature type="compositionally biased region" description="Polar residues" evidence="10">
    <location>
        <begin position="125"/>
        <end position="136"/>
    </location>
</feature>
<dbReference type="Proteomes" id="UP000198817">
    <property type="component" value="Unassembled WGS sequence"/>
</dbReference>
<feature type="region of interest" description="Disordered" evidence="10">
    <location>
        <begin position="125"/>
        <end position="147"/>
    </location>
</feature>
<keyword evidence="2" id="KW-0732">Signal</keyword>
<keyword evidence="6" id="KW-0961">Cell wall biogenesis/degradation</keyword>
<feature type="active site" description="Proton acceptor" evidence="7">
    <location>
        <position position="198"/>
    </location>
</feature>
<keyword evidence="5" id="KW-0573">Peptidoglycan synthesis</keyword>
<evidence type="ECO:0000256" key="7">
    <source>
        <dbReference type="PIRSR" id="PIRSR618044-1"/>
    </source>
</evidence>
<dbReference type="EMBL" id="FPBT01000007">
    <property type="protein sequence ID" value="SFU47927.1"/>
    <property type="molecule type" value="Genomic_DNA"/>
</dbReference>
<feature type="active site" evidence="7">
    <location>
        <position position="249"/>
    </location>
</feature>
<dbReference type="GO" id="GO:0009252">
    <property type="term" value="P:peptidoglycan biosynthetic process"/>
    <property type="evidence" value="ECO:0007669"/>
    <property type="project" value="UniProtKB-KW"/>
</dbReference>
<evidence type="ECO:0000259" key="11">
    <source>
        <dbReference type="Pfam" id="PF00768"/>
    </source>
</evidence>
<dbReference type="AlphaFoldDB" id="A0A1I7GHH5"/>
<dbReference type="PANTHER" id="PTHR21581">
    <property type="entry name" value="D-ALANYL-D-ALANINE CARBOXYPEPTIDASE"/>
    <property type="match status" value="1"/>
</dbReference>
<evidence type="ECO:0000313" key="12">
    <source>
        <dbReference type="EMBL" id="SFU47927.1"/>
    </source>
</evidence>
<dbReference type="Pfam" id="PF00768">
    <property type="entry name" value="Peptidase_S11"/>
    <property type="match status" value="1"/>
</dbReference>
<sequence>MAAALFVAFSLLPAGLTSVRAEETGQGENTAPAAVSTKVSGLCTRLKRTSWTGTLKDSITVKPAYGREVRLYYYDSSARKWIRKKTYHTANQESAKVTLAYTSEWKTRYTTKWKITIPKKAAFTKTTGTDSSQNTGGQEGGSQAAPEIVPESKYYSKTITVTAGYLNASSAVVLDVATGRAVYSKNPTTKRKPASMTKMMTAILLAENKGWNDQVKITKEAANTPWGLYMKNGDVTTAKNILYAMMLPSANDAACAAGISVGGTTANFARMMTNRAKQLGAYSTVYKNAHGLDTVGNYSTAKDTAKIGAYLMQAKSTALVRKAITTTKYSFRTSKKKIKYTLYSTDAMLSDSEYEFAGIKTGTTTLGGCCFCGAFEYDGRQYISVIMGASNNTNRWSDTRKLADLTEYAVVSNLNEYDL</sequence>
<keyword evidence="13" id="KW-1185">Reference proteome</keyword>
<evidence type="ECO:0000256" key="6">
    <source>
        <dbReference type="ARBA" id="ARBA00023316"/>
    </source>
</evidence>
<keyword evidence="4" id="KW-0133">Cell shape</keyword>
<accession>A0A1I7GHH5</accession>